<dbReference type="AlphaFoldDB" id="A0A1S1Z235"/>
<name>A0A1S1Z235_FLAPC</name>
<gene>
    <name evidence="1" type="ORF">NH26_13760</name>
</gene>
<sequence length="68" mass="7937">MLEYSKIILKKVSFDRHLFLKELRKSLGILSINEVLSLRSWGKITFPKFAFMIQNECNKQISTYALVG</sequence>
<dbReference type="EMBL" id="JRYR02000001">
    <property type="protein sequence ID" value="OHX67334.1"/>
    <property type="molecule type" value="Genomic_DNA"/>
</dbReference>
<evidence type="ECO:0000313" key="1">
    <source>
        <dbReference type="EMBL" id="OHX67334.1"/>
    </source>
</evidence>
<accession>A0A1S1Z235</accession>
<protein>
    <submittedName>
        <fullName evidence="1">Uncharacterized protein</fullName>
    </submittedName>
</protein>
<evidence type="ECO:0000313" key="2">
    <source>
        <dbReference type="Proteomes" id="UP000179797"/>
    </source>
</evidence>
<comment type="caution">
    <text evidence="1">The sequence shown here is derived from an EMBL/GenBank/DDBJ whole genome shotgun (WGS) entry which is preliminary data.</text>
</comment>
<proteinExistence type="predicted"/>
<organism evidence="1 2">
    <name type="scientific">Flammeovirga pacifica</name>
    <dbReference type="NCBI Taxonomy" id="915059"/>
    <lineage>
        <taxon>Bacteria</taxon>
        <taxon>Pseudomonadati</taxon>
        <taxon>Bacteroidota</taxon>
        <taxon>Cytophagia</taxon>
        <taxon>Cytophagales</taxon>
        <taxon>Flammeovirgaceae</taxon>
        <taxon>Flammeovirga</taxon>
    </lineage>
</organism>
<keyword evidence="2" id="KW-1185">Reference proteome</keyword>
<dbReference type="STRING" id="915059.NH26_13760"/>
<reference evidence="1 2" key="1">
    <citation type="journal article" date="2012" name="Int. J. Syst. Evol. Microbiol.">
        <title>Flammeovirga pacifica sp. nov., isolated from deep-sea sediment.</title>
        <authorList>
            <person name="Xu H."/>
            <person name="Fu Y."/>
            <person name="Yang N."/>
            <person name="Ding Z."/>
            <person name="Lai Q."/>
            <person name="Zeng R."/>
        </authorList>
    </citation>
    <scope>NUCLEOTIDE SEQUENCE [LARGE SCALE GENOMIC DNA]</scope>
    <source>
        <strain evidence="2">DSM 24597 / LMG 26175 / WPAGA1</strain>
    </source>
</reference>
<dbReference type="Proteomes" id="UP000179797">
    <property type="component" value="Unassembled WGS sequence"/>
</dbReference>